<dbReference type="InterPro" id="IPR046341">
    <property type="entry name" value="SET_dom_sf"/>
</dbReference>
<feature type="domain" description="SET" evidence="4">
    <location>
        <begin position="162"/>
        <end position="380"/>
    </location>
</feature>
<keyword evidence="2" id="KW-0808">Transferase</keyword>
<dbReference type="PANTHER" id="PTHR13271:SF103">
    <property type="entry name" value="N-METHYLTRANSFERASE DOMAIN AND SET DOMAIN CONTAINING PROTEIN-RELATED"/>
    <property type="match status" value="1"/>
</dbReference>
<accession>A0AAD7LCT5</accession>
<comment type="caution">
    <text evidence="5">The sequence shown here is derived from an EMBL/GenBank/DDBJ whole genome shotgun (WGS) entry which is preliminary data.</text>
</comment>
<name>A0AAD7LCT5_QUISA</name>
<dbReference type="Pfam" id="PF00856">
    <property type="entry name" value="SET"/>
    <property type="match status" value="1"/>
</dbReference>
<dbReference type="Pfam" id="PF09273">
    <property type="entry name" value="Rubis-subs-bind"/>
    <property type="match status" value="1"/>
</dbReference>
<reference evidence="5" key="1">
    <citation type="journal article" date="2023" name="Science">
        <title>Elucidation of the pathway for biosynthesis of saponin adjuvants from the soapbark tree.</title>
        <authorList>
            <person name="Reed J."/>
            <person name="Orme A."/>
            <person name="El-Demerdash A."/>
            <person name="Owen C."/>
            <person name="Martin L.B.B."/>
            <person name="Misra R.C."/>
            <person name="Kikuchi S."/>
            <person name="Rejzek M."/>
            <person name="Martin A.C."/>
            <person name="Harkess A."/>
            <person name="Leebens-Mack J."/>
            <person name="Louveau T."/>
            <person name="Stephenson M.J."/>
            <person name="Osbourn A."/>
        </authorList>
    </citation>
    <scope>NUCLEOTIDE SEQUENCE</scope>
    <source>
        <strain evidence="5">S10</strain>
    </source>
</reference>
<gene>
    <name evidence="5" type="ORF">O6P43_022308</name>
</gene>
<keyword evidence="1" id="KW-0489">Methyltransferase</keyword>
<dbReference type="Gene3D" id="3.90.1410.10">
    <property type="entry name" value="set domain protein methyltransferase, domain 1"/>
    <property type="match status" value="1"/>
</dbReference>
<organism evidence="5 6">
    <name type="scientific">Quillaja saponaria</name>
    <name type="common">Soap bark tree</name>
    <dbReference type="NCBI Taxonomy" id="32244"/>
    <lineage>
        <taxon>Eukaryota</taxon>
        <taxon>Viridiplantae</taxon>
        <taxon>Streptophyta</taxon>
        <taxon>Embryophyta</taxon>
        <taxon>Tracheophyta</taxon>
        <taxon>Spermatophyta</taxon>
        <taxon>Magnoliopsida</taxon>
        <taxon>eudicotyledons</taxon>
        <taxon>Gunneridae</taxon>
        <taxon>Pentapetalae</taxon>
        <taxon>rosids</taxon>
        <taxon>fabids</taxon>
        <taxon>Fabales</taxon>
        <taxon>Quillajaceae</taxon>
        <taxon>Quillaja</taxon>
    </lineage>
</organism>
<evidence type="ECO:0000313" key="5">
    <source>
        <dbReference type="EMBL" id="KAJ7955774.1"/>
    </source>
</evidence>
<dbReference type="EMBL" id="JARAOO010000009">
    <property type="protein sequence ID" value="KAJ7955774.1"/>
    <property type="molecule type" value="Genomic_DNA"/>
</dbReference>
<evidence type="ECO:0000259" key="4">
    <source>
        <dbReference type="PROSITE" id="PS50280"/>
    </source>
</evidence>
<dbReference type="InterPro" id="IPR001214">
    <property type="entry name" value="SET_dom"/>
</dbReference>
<evidence type="ECO:0000313" key="6">
    <source>
        <dbReference type="Proteomes" id="UP001163823"/>
    </source>
</evidence>
<dbReference type="CDD" id="cd10527">
    <property type="entry name" value="SET_LSMT"/>
    <property type="match status" value="1"/>
</dbReference>
<dbReference type="FunFam" id="3.90.1410.10:FF:000011">
    <property type="entry name" value="Transcription factor, E2F and DP-related"/>
    <property type="match status" value="1"/>
</dbReference>
<keyword evidence="6" id="KW-1185">Reference proteome</keyword>
<proteinExistence type="predicted"/>
<dbReference type="Gene3D" id="3.90.1420.10">
    <property type="entry name" value="Rubisco LSMT, substrate-binding domain"/>
    <property type="match status" value="1"/>
</dbReference>
<dbReference type="Proteomes" id="UP001163823">
    <property type="component" value="Chromosome 9"/>
</dbReference>
<dbReference type="InterPro" id="IPR050600">
    <property type="entry name" value="SETD3_SETD6_MTase"/>
</dbReference>
<keyword evidence="3" id="KW-0949">S-adenosyl-L-methionine</keyword>
<dbReference type="PROSITE" id="PS50280">
    <property type="entry name" value="SET"/>
    <property type="match status" value="1"/>
</dbReference>
<dbReference type="KEGG" id="qsa:O6P43_022308"/>
<dbReference type="InterPro" id="IPR015353">
    <property type="entry name" value="Rubisco_LSMT_subst-bd"/>
</dbReference>
<dbReference type="GO" id="GO:0016279">
    <property type="term" value="F:protein-lysine N-methyltransferase activity"/>
    <property type="evidence" value="ECO:0007669"/>
    <property type="project" value="TreeGrafter"/>
</dbReference>
<evidence type="ECO:0000256" key="1">
    <source>
        <dbReference type="ARBA" id="ARBA00022603"/>
    </source>
</evidence>
<dbReference type="PANTHER" id="PTHR13271">
    <property type="entry name" value="UNCHARACTERIZED PUTATIVE METHYLTRANSFERASE"/>
    <property type="match status" value="1"/>
</dbReference>
<evidence type="ECO:0000256" key="3">
    <source>
        <dbReference type="ARBA" id="ARBA00022691"/>
    </source>
</evidence>
<evidence type="ECO:0000256" key="2">
    <source>
        <dbReference type="ARBA" id="ARBA00022679"/>
    </source>
</evidence>
<dbReference type="InterPro" id="IPR036464">
    <property type="entry name" value="Rubisco_LSMT_subst-bd_sf"/>
</dbReference>
<dbReference type="SUPFAM" id="SSF82199">
    <property type="entry name" value="SET domain"/>
    <property type="match status" value="1"/>
</dbReference>
<dbReference type="AlphaFoldDB" id="A0AAD7LCT5"/>
<protein>
    <submittedName>
        <fullName evidence="5">[Fructose-bisphosphate aldolase]-lysine N-methyltransferase, chloroplastic</fullName>
    </submittedName>
</protein>
<dbReference type="GO" id="GO:0032259">
    <property type="term" value="P:methylation"/>
    <property type="evidence" value="ECO:0007669"/>
    <property type="project" value="UniProtKB-KW"/>
</dbReference>
<sequence length="549" mass="61999">METDRDCYVVLELSEDDIFFDKKEKLLESMGFSPKERVCLKSSSDADCKSATVKTLLQIARVIQLDEVELYFAEDNGCSPVEHYSHKNELGALNSIISSIDTSISSCTNMEMNLLQDLRKTILGLITDFGNKNSVKTTVERKHSCDQEEHLLEWGESNGVQTRLQIAYVQGAGRGAIAKEDIKVGDIALEIPVSVIISDELVHESGMHHVLEKIDGVSSETMLLLWSMKEKHNCNSKFKIYFNTLPEQFNTGLSFGVDAIMNLDGTLLLEEVTQARQHLLAQYDELFPALCNDHPDVFPPELYTWEQFLWACELWYSRSMKIMFSDGRLRTCLIPIADFLNHSLCPHIMQYGKVDTATNSLQFCLSRPSGIGEECLLSYGNLSSSHLITFYGFLPQGDNPYDVIPLDIDAPEVDSTEDTSMSNRITHMVRGTWLSKNHGIFYYGLPSALLDHLRRSQSPLLLMKTLLQGNLENELELLEDIRLIFDDMMESFADVDHVNRENTSLDIKLAVYFTNLQRNIVSSVLTSCHSGIKTVKDALIKCMAEDIRG</sequence>